<accession>A0A4Y8WND5</accession>
<dbReference type="GeneID" id="66796753"/>
<comment type="subunit">
    <text evidence="1">The complex is composed of six subunits: RnfA, RnfB, RnfC, RnfD, RnfE and RnfG.</text>
</comment>
<dbReference type="GO" id="GO:0009055">
    <property type="term" value="F:electron transfer activity"/>
    <property type="evidence" value="ECO:0007669"/>
    <property type="project" value="InterPro"/>
</dbReference>
<dbReference type="HAMAP" id="MF_00479">
    <property type="entry name" value="RsxG_RnfG"/>
    <property type="match status" value="1"/>
</dbReference>
<dbReference type="SMART" id="SM00900">
    <property type="entry name" value="FMN_bind"/>
    <property type="match status" value="1"/>
</dbReference>
<keyword evidence="1" id="KW-0249">Electron transport</keyword>
<keyword evidence="1" id="KW-1133">Transmembrane helix</keyword>
<gene>
    <name evidence="1" type="primary">rnfG</name>
    <name evidence="3" type="ORF">E4P47_07695</name>
</gene>
<dbReference type="InterPro" id="IPR010209">
    <property type="entry name" value="Ion_transpt_RnfG/RsxG"/>
</dbReference>
<keyword evidence="4" id="KW-1185">Reference proteome</keyword>
<evidence type="ECO:0000313" key="3">
    <source>
        <dbReference type="EMBL" id="TFH94393.1"/>
    </source>
</evidence>
<dbReference type="AlphaFoldDB" id="A0A4Y8WND5"/>
<dbReference type="NCBIfam" id="TIGR01947">
    <property type="entry name" value="rnfG"/>
    <property type="match status" value="1"/>
</dbReference>
<keyword evidence="1" id="KW-1003">Cell membrane</keyword>
<name>A0A4Y8WND5_9PORP</name>
<dbReference type="EC" id="7.-.-.-" evidence="1"/>
<dbReference type="GO" id="GO:0005886">
    <property type="term" value="C:plasma membrane"/>
    <property type="evidence" value="ECO:0007669"/>
    <property type="project" value="UniProtKB-SubCell"/>
</dbReference>
<evidence type="ECO:0000256" key="1">
    <source>
        <dbReference type="HAMAP-Rule" id="MF_00479"/>
    </source>
</evidence>
<keyword evidence="1" id="KW-0288">FMN</keyword>
<reference evidence="3 4" key="1">
    <citation type="submission" date="2019-03" db="EMBL/GenBank/DDBJ databases">
        <title>Porphyromonas levii Isolated from the Uterus of Dairy Cows.</title>
        <authorList>
            <person name="Francis A.M."/>
        </authorList>
    </citation>
    <scope>NUCLEOTIDE SEQUENCE [LARGE SCALE GENOMIC DNA]</scope>
    <source>
        <strain evidence="3 4">AF5678</strain>
    </source>
</reference>
<dbReference type="GO" id="GO:0022900">
    <property type="term" value="P:electron transport chain"/>
    <property type="evidence" value="ECO:0007669"/>
    <property type="project" value="UniProtKB-UniRule"/>
</dbReference>
<evidence type="ECO:0000313" key="4">
    <source>
        <dbReference type="Proteomes" id="UP000297225"/>
    </source>
</evidence>
<keyword evidence="1" id="KW-1278">Translocase</keyword>
<dbReference type="EMBL" id="SPNC01000129">
    <property type="protein sequence ID" value="TFH94393.1"/>
    <property type="molecule type" value="Genomic_DNA"/>
</dbReference>
<keyword evidence="1" id="KW-0285">Flavoprotein</keyword>
<keyword evidence="1" id="KW-0472">Membrane</keyword>
<keyword evidence="1" id="KW-0597">Phosphoprotein</keyword>
<organism evidence="3 4">
    <name type="scientific">Porphyromonas levii</name>
    <dbReference type="NCBI Taxonomy" id="28114"/>
    <lineage>
        <taxon>Bacteria</taxon>
        <taxon>Pseudomonadati</taxon>
        <taxon>Bacteroidota</taxon>
        <taxon>Bacteroidia</taxon>
        <taxon>Bacteroidales</taxon>
        <taxon>Porphyromonadaceae</taxon>
        <taxon>Porphyromonas</taxon>
    </lineage>
</organism>
<feature type="domain" description="FMN-binding" evidence="2">
    <location>
        <begin position="93"/>
        <end position="181"/>
    </location>
</feature>
<sequence length="191" mass="20337">MKKLASTLPNMLLSLTLIAAVAAALLAFVYQTTEPVISASKIATLKSGIDRVVPEHDNVPFEEELMVDDYKIYPARKGGELVGYAVESYTNNGFAGLVKVLVGIDKEGNIIDYTVLQQAETPGLGSKMEAWFRGEKGSVLGMNLTTPLQVTKDGGQVNAISAATISSRAFLETLNGAYAVVQKAIADGQLK</sequence>
<dbReference type="RefSeq" id="WP_018359026.1">
    <property type="nucleotide sequence ID" value="NZ_CP197400.1"/>
</dbReference>
<dbReference type="Proteomes" id="UP000297225">
    <property type="component" value="Unassembled WGS sequence"/>
</dbReference>
<dbReference type="OrthoDB" id="9794010at2"/>
<evidence type="ECO:0000259" key="2">
    <source>
        <dbReference type="SMART" id="SM00900"/>
    </source>
</evidence>
<dbReference type="PANTHER" id="PTHR36118">
    <property type="entry name" value="ION-TRANSLOCATING OXIDOREDUCTASE COMPLEX SUBUNIT G"/>
    <property type="match status" value="1"/>
</dbReference>
<protein>
    <recommendedName>
        <fullName evidence="1">Ion-translocating oxidoreductase complex subunit G</fullName>
        <ecNumber evidence="1">7.-.-.-</ecNumber>
    </recommendedName>
    <alternativeName>
        <fullName evidence="1">Rnf electron transport complex subunit G</fullName>
    </alternativeName>
</protein>
<comment type="cofactor">
    <cofactor evidence="1">
        <name>FMN</name>
        <dbReference type="ChEBI" id="CHEBI:58210"/>
    </cofactor>
</comment>
<proteinExistence type="inferred from homology"/>
<dbReference type="InterPro" id="IPR007329">
    <property type="entry name" value="FMN-bd"/>
</dbReference>
<comment type="subcellular location">
    <subcellularLocation>
        <location evidence="1">Cell membrane</location>
        <topology evidence="1">Single-pass membrane protein</topology>
    </subcellularLocation>
</comment>
<dbReference type="STRING" id="1122973.GCA_000379925_01797"/>
<dbReference type="Pfam" id="PF04205">
    <property type="entry name" value="FMN_bind"/>
    <property type="match status" value="1"/>
</dbReference>
<dbReference type="GO" id="GO:0010181">
    <property type="term" value="F:FMN binding"/>
    <property type="evidence" value="ECO:0007669"/>
    <property type="project" value="InterPro"/>
</dbReference>
<comment type="caution">
    <text evidence="3">The sequence shown here is derived from an EMBL/GenBank/DDBJ whole genome shotgun (WGS) entry which is preliminary data.</text>
</comment>
<comment type="similarity">
    <text evidence="1">Belongs to the RnfG family.</text>
</comment>
<comment type="function">
    <text evidence="1">Part of a membrane-bound complex that couples electron transfer with translocation of ions across the membrane.</text>
</comment>
<keyword evidence="1" id="KW-0813">Transport</keyword>
<dbReference type="PANTHER" id="PTHR36118:SF1">
    <property type="entry name" value="ION-TRANSLOCATING OXIDOREDUCTASE COMPLEX SUBUNIT G"/>
    <property type="match status" value="1"/>
</dbReference>
<keyword evidence="1" id="KW-0812">Transmembrane</keyword>
<dbReference type="PIRSF" id="PIRSF006091">
    <property type="entry name" value="E_trnsport_RnfG"/>
    <property type="match status" value="1"/>
</dbReference>
<feature type="modified residue" description="FMN phosphoryl threonine" evidence="1">
    <location>
        <position position="164"/>
    </location>
</feature>